<evidence type="ECO:0000313" key="2">
    <source>
        <dbReference type="Proteomes" id="UP000324853"/>
    </source>
</evidence>
<dbReference type="Proteomes" id="UP000324853">
    <property type="component" value="Unassembled WGS sequence"/>
</dbReference>
<gene>
    <name evidence="1" type="ORF">FXB38_19730</name>
</gene>
<proteinExistence type="predicted"/>
<dbReference type="AlphaFoldDB" id="A0A5S4WNH1"/>
<keyword evidence="2" id="KW-1185">Reference proteome</keyword>
<protein>
    <submittedName>
        <fullName evidence="1">Uncharacterized protein</fullName>
    </submittedName>
</protein>
<evidence type="ECO:0000313" key="1">
    <source>
        <dbReference type="EMBL" id="TYL83157.1"/>
    </source>
</evidence>
<sequence>MKFDDPEFQQRIAEARQRAENMNALTLSILRNHLEAEQIMNDYITTNGVSKRKLRRMKFSDKMEKCKLFAKGEENEPWWGILNAANSLRNTIAHNLDADKIDRRMADLKEKYLATMTWENAALIENEPDDYIAMMACSTCGGFIATLDSRVKGAQAASSSEAE</sequence>
<organism evidence="1 2">
    <name type="scientific">Bradyrhizobium cytisi</name>
    <dbReference type="NCBI Taxonomy" id="515489"/>
    <lineage>
        <taxon>Bacteria</taxon>
        <taxon>Pseudomonadati</taxon>
        <taxon>Pseudomonadota</taxon>
        <taxon>Alphaproteobacteria</taxon>
        <taxon>Hyphomicrobiales</taxon>
        <taxon>Nitrobacteraceae</taxon>
        <taxon>Bradyrhizobium</taxon>
    </lineage>
</organism>
<dbReference type="RefSeq" id="WP_148752654.1">
    <property type="nucleotide sequence ID" value="NZ_VSSR01000030.1"/>
</dbReference>
<dbReference type="OrthoDB" id="8265329at2"/>
<comment type="caution">
    <text evidence="1">The sequence shown here is derived from an EMBL/GenBank/DDBJ whole genome shotgun (WGS) entry which is preliminary data.</text>
</comment>
<dbReference type="EMBL" id="VSSR01000030">
    <property type="protein sequence ID" value="TYL83157.1"/>
    <property type="molecule type" value="Genomic_DNA"/>
</dbReference>
<reference evidence="1 2" key="1">
    <citation type="submission" date="2019-08" db="EMBL/GenBank/DDBJ databases">
        <title>Bradyrhizobium hipponensis sp. nov., a rhizobium isolated from a Lupinus angustifolius root nodule in Tunisia.</title>
        <authorList>
            <person name="Off K."/>
            <person name="Rejili M."/>
            <person name="Mars M."/>
            <person name="Brachmann A."/>
            <person name="Marin M."/>
        </authorList>
    </citation>
    <scope>NUCLEOTIDE SEQUENCE [LARGE SCALE GENOMIC DNA]</scope>
    <source>
        <strain evidence="1 2">CTAW11</strain>
    </source>
</reference>
<accession>A0A5S4WNH1</accession>
<name>A0A5S4WNH1_9BRAD</name>